<feature type="domain" description="C2H2-type" evidence="13">
    <location>
        <begin position="112"/>
        <end position="139"/>
    </location>
</feature>
<keyword evidence="4" id="KW-0677">Repeat</keyword>
<dbReference type="GO" id="GO:0003690">
    <property type="term" value="F:double-stranded DNA binding"/>
    <property type="evidence" value="ECO:0007669"/>
    <property type="project" value="UniProtKB-ARBA"/>
</dbReference>
<dbReference type="FunFam" id="3.30.160.60:FF:000624">
    <property type="entry name" value="zinc finger protein 697"/>
    <property type="match status" value="1"/>
</dbReference>
<dbReference type="FunFam" id="3.30.160.60:FF:000123">
    <property type="entry name" value="transcriptional repressor CTCF isoform X1"/>
    <property type="match status" value="1"/>
</dbReference>
<feature type="region of interest" description="Disordered" evidence="12">
    <location>
        <begin position="33"/>
        <end position="52"/>
    </location>
</feature>
<keyword evidence="15" id="KW-1185">Reference proteome</keyword>
<dbReference type="AlphaFoldDB" id="A0A9D4JVI4"/>
<evidence type="ECO:0000256" key="11">
    <source>
        <dbReference type="PROSITE-ProRule" id="PRU00042"/>
    </source>
</evidence>
<evidence type="ECO:0000256" key="1">
    <source>
        <dbReference type="ARBA" id="ARBA00004123"/>
    </source>
</evidence>
<evidence type="ECO:0000256" key="12">
    <source>
        <dbReference type="SAM" id="MobiDB-lite"/>
    </source>
</evidence>
<dbReference type="InterPro" id="IPR036236">
    <property type="entry name" value="Znf_C2H2_sf"/>
</dbReference>
<dbReference type="PROSITE" id="PS50157">
    <property type="entry name" value="ZINC_FINGER_C2H2_2"/>
    <property type="match status" value="4"/>
</dbReference>
<sequence length="199" mass="23542">MHGGNKLTSYDLQVLDQWLRENDDEYLKQYSKHLNHRPSNKNHNNIPNGKHDDKIDVLNGNCTIKLSSAMPQKKNIEITGEKKYKCELCGYASNHSNHLKRHKRIHTGERQYKCEVCGYTCNRNDNLKTHMMKHTGERLYMCELCGYASNHSNHLKRHKRIHTGERLYKCEVCGKEYTWSSYLKEHKNKHSQEEQVENK</sequence>
<evidence type="ECO:0000256" key="9">
    <source>
        <dbReference type="ARBA" id="ARBA00023163"/>
    </source>
</evidence>
<feature type="domain" description="C2H2-type" evidence="13">
    <location>
        <begin position="84"/>
        <end position="111"/>
    </location>
</feature>
<dbReference type="EMBL" id="JAIWYP010000005">
    <property type="protein sequence ID" value="KAH3824509.1"/>
    <property type="molecule type" value="Genomic_DNA"/>
</dbReference>
<dbReference type="GO" id="GO:0008270">
    <property type="term" value="F:zinc ion binding"/>
    <property type="evidence" value="ECO:0007669"/>
    <property type="project" value="UniProtKB-KW"/>
</dbReference>
<dbReference type="GO" id="GO:0000981">
    <property type="term" value="F:DNA-binding transcription factor activity, RNA polymerase II-specific"/>
    <property type="evidence" value="ECO:0007669"/>
    <property type="project" value="TreeGrafter"/>
</dbReference>
<dbReference type="Pfam" id="PF00096">
    <property type="entry name" value="zf-C2H2"/>
    <property type="match status" value="4"/>
</dbReference>
<dbReference type="PROSITE" id="PS00028">
    <property type="entry name" value="ZINC_FINGER_C2H2_1"/>
    <property type="match status" value="2"/>
</dbReference>
<name>A0A9D4JVI4_DREPO</name>
<keyword evidence="6" id="KW-0862">Zinc</keyword>
<comment type="similarity">
    <text evidence="2">Belongs to the krueppel C2H2-type zinc-finger protein family.</text>
</comment>
<keyword evidence="10" id="KW-0539">Nucleus</keyword>
<keyword evidence="5 11" id="KW-0863">Zinc-finger</keyword>
<evidence type="ECO:0000256" key="6">
    <source>
        <dbReference type="ARBA" id="ARBA00022833"/>
    </source>
</evidence>
<evidence type="ECO:0000313" key="14">
    <source>
        <dbReference type="EMBL" id="KAH3824509.1"/>
    </source>
</evidence>
<evidence type="ECO:0000256" key="3">
    <source>
        <dbReference type="ARBA" id="ARBA00022723"/>
    </source>
</evidence>
<dbReference type="Gene3D" id="3.30.160.60">
    <property type="entry name" value="Classic Zinc Finger"/>
    <property type="match status" value="4"/>
</dbReference>
<evidence type="ECO:0000256" key="7">
    <source>
        <dbReference type="ARBA" id="ARBA00023015"/>
    </source>
</evidence>
<keyword evidence="7" id="KW-0805">Transcription regulation</keyword>
<reference evidence="14" key="2">
    <citation type="submission" date="2020-11" db="EMBL/GenBank/DDBJ databases">
        <authorList>
            <person name="McCartney M.A."/>
            <person name="Auch B."/>
            <person name="Kono T."/>
            <person name="Mallez S."/>
            <person name="Becker A."/>
            <person name="Gohl D.M."/>
            <person name="Silverstein K.A.T."/>
            <person name="Koren S."/>
            <person name="Bechman K.B."/>
            <person name="Herman A."/>
            <person name="Abrahante J.E."/>
            <person name="Garbe J."/>
        </authorList>
    </citation>
    <scope>NUCLEOTIDE SEQUENCE</scope>
    <source>
        <strain evidence="14">Duluth1</strain>
        <tissue evidence="14">Whole animal</tissue>
    </source>
</reference>
<proteinExistence type="inferred from homology"/>
<evidence type="ECO:0000256" key="5">
    <source>
        <dbReference type="ARBA" id="ARBA00022771"/>
    </source>
</evidence>
<organism evidence="14 15">
    <name type="scientific">Dreissena polymorpha</name>
    <name type="common">Zebra mussel</name>
    <name type="synonym">Mytilus polymorpha</name>
    <dbReference type="NCBI Taxonomy" id="45954"/>
    <lineage>
        <taxon>Eukaryota</taxon>
        <taxon>Metazoa</taxon>
        <taxon>Spiralia</taxon>
        <taxon>Lophotrochozoa</taxon>
        <taxon>Mollusca</taxon>
        <taxon>Bivalvia</taxon>
        <taxon>Autobranchia</taxon>
        <taxon>Heteroconchia</taxon>
        <taxon>Euheterodonta</taxon>
        <taxon>Imparidentia</taxon>
        <taxon>Neoheterodontei</taxon>
        <taxon>Myida</taxon>
        <taxon>Dreissenoidea</taxon>
        <taxon>Dreissenidae</taxon>
        <taxon>Dreissena</taxon>
    </lineage>
</organism>
<dbReference type="Proteomes" id="UP000828390">
    <property type="component" value="Unassembled WGS sequence"/>
</dbReference>
<reference evidence="14" key="1">
    <citation type="journal article" date="2019" name="bioRxiv">
        <title>The Genome of the Zebra Mussel, Dreissena polymorpha: A Resource for Invasive Species Research.</title>
        <authorList>
            <person name="McCartney M.A."/>
            <person name="Auch B."/>
            <person name="Kono T."/>
            <person name="Mallez S."/>
            <person name="Zhang Y."/>
            <person name="Obille A."/>
            <person name="Becker A."/>
            <person name="Abrahante J.E."/>
            <person name="Garbe J."/>
            <person name="Badalamenti J.P."/>
            <person name="Herman A."/>
            <person name="Mangelson H."/>
            <person name="Liachko I."/>
            <person name="Sullivan S."/>
            <person name="Sone E.D."/>
            <person name="Koren S."/>
            <person name="Silverstein K.A.T."/>
            <person name="Beckman K.B."/>
            <person name="Gohl D.M."/>
        </authorList>
    </citation>
    <scope>NUCLEOTIDE SEQUENCE</scope>
    <source>
        <strain evidence="14">Duluth1</strain>
        <tissue evidence="14">Whole animal</tissue>
    </source>
</reference>
<evidence type="ECO:0000256" key="10">
    <source>
        <dbReference type="ARBA" id="ARBA00023242"/>
    </source>
</evidence>
<feature type="domain" description="C2H2-type" evidence="13">
    <location>
        <begin position="168"/>
        <end position="195"/>
    </location>
</feature>
<dbReference type="PANTHER" id="PTHR24394">
    <property type="entry name" value="ZINC FINGER PROTEIN"/>
    <property type="match status" value="1"/>
</dbReference>
<keyword evidence="3" id="KW-0479">Metal-binding</keyword>
<evidence type="ECO:0000313" key="15">
    <source>
        <dbReference type="Proteomes" id="UP000828390"/>
    </source>
</evidence>
<gene>
    <name evidence="14" type="ORF">DPMN_126346</name>
</gene>
<dbReference type="SUPFAM" id="SSF57667">
    <property type="entry name" value="beta-beta-alpha zinc fingers"/>
    <property type="match status" value="3"/>
</dbReference>
<dbReference type="FunFam" id="3.30.160.60:FF:001370">
    <property type="entry name" value="Zinc finger protein"/>
    <property type="match status" value="1"/>
</dbReference>
<dbReference type="PANTHER" id="PTHR24394:SF29">
    <property type="entry name" value="MYONEURIN"/>
    <property type="match status" value="1"/>
</dbReference>
<dbReference type="InterPro" id="IPR013087">
    <property type="entry name" value="Znf_C2H2_type"/>
</dbReference>
<evidence type="ECO:0000256" key="2">
    <source>
        <dbReference type="ARBA" id="ARBA00006991"/>
    </source>
</evidence>
<keyword evidence="8" id="KW-0238">DNA-binding</keyword>
<comment type="caution">
    <text evidence="14">The sequence shown here is derived from an EMBL/GenBank/DDBJ whole genome shotgun (WGS) entry which is preliminary data.</text>
</comment>
<keyword evidence="9" id="KW-0804">Transcription</keyword>
<evidence type="ECO:0000256" key="8">
    <source>
        <dbReference type="ARBA" id="ARBA00023125"/>
    </source>
</evidence>
<dbReference type="FunFam" id="3.30.160.60:FF:000446">
    <property type="entry name" value="Zinc finger protein"/>
    <property type="match status" value="1"/>
</dbReference>
<feature type="domain" description="C2H2-type" evidence="13">
    <location>
        <begin position="140"/>
        <end position="167"/>
    </location>
</feature>
<evidence type="ECO:0000259" key="13">
    <source>
        <dbReference type="PROSITE" id="PS50157"/>
    </source>
</evidence>
<dbReference type="GO" id="GO:0005634">
    <property type="term" value="C:nucleus"/>
    <property type="evidence" value="ECO:0007669"/>
    <property type="project" value="UniProtKB-SubCell"/>
</dbReference>
<dbReference type="SMART" id="SM00355">
    <property type="entry name" value="ZnF_C2H2"/>
    <property type="match status" value="4"/>
</dbReference>
<evidence type="ECO:0000256" key="4">
    <source>
        <dbReference type="ARBA" id="ARBA00022737"/>
    </source>
</evidence>
<comment type="subcellular location">
    <subcellularLocation>
        <location evidence="1">Nucleus</location>
    </subcellularLocation>
</comment>
<accession>A0A9D4JVI4</accession>
<protein>
    <recommendedName>
        <fullName evidence="13">C2H2-type domain-containing protein</fullName>
    </recommendedName>
</protein>